<feature type="region of interest" description="Disordered" evidence="8">
    <location>
        <begin position="919"/>
        <end position="949"/>
    </location>
</feature>
<evidence type="ECO:0000256" key="8">
    <source>
        <dbReference type="SAM" id="MobiDB-lite"/>
    </source>
</evidence>
<dbReference type="GO" id="GO:0000139">
    <property type="term" value="C:Golgi membrane"/>
    <property type="evidence" value="ECO:0007669"/>
    <property type="project" value="UniProtKB-SubCell"/>
</dbReference>
<dbReference type="GO" id="GO:0045540">
    <property type="term" value="P:regulation of cholesterol biosynthetic process"/>
    <property type="evidence" value="ECO:0007669"/>
    <property type="project" value="TreeGrafter"/>
</dbReference>
<evidence type="ECO:0000313" key="11">
    <source>
        <dbReference type="EMBL" id="TKA39453.1"/>
    </source>
</evidence>
<dbReference type="PANTHER" id="PTHR46378:SF1">
    <property type="entry name" value="STEROL REGULATORY ELEMENT-BINDING PROTEIN CLEAVAGE-ACTIVATING PROTEIN"/>
    <property type="match status" value="1"/>
</dbReference>
<dbReference type="Proteomes" id="UP000310066">
    <property type="component" value="Unassembled WGS sequence"/>
</dbReference>
<feature type="transmembrane region" description="Helical" evidence="9">
    <location>
        <begin position="39"/>
        <end position="60"/>
    </location>
</feature>
<dbReference type="InterPro" id="IPR030225">
    <property type="entry name" value="SCAP"/>
</dbReference>
<dbReference type="SUPFAM" id="SSF82866">
    <property type="entry name" value="Multidrug efflux transporter AcrB transmembrane domain"/>
    <property type="match status" value="1"/>
</dbReference>
<feature type="region of interest" description="Disordered" evidence="8">
    <location>
        <begin position="1022"/>
        <end position="1044"/>
    </location>
</feature>
<name>A0A4U0UU91_9PEZI</name>
<dbReference type="InterPro" id="IPR000731">
    <property type="entry name" value="SSD"/>
</dbReference>
<accession>A0A4U0UU91</accession>
<dbReference type="InterPro" id="IPR053958">
    <property type="entry name" value="HMGCR/SNAP/NPC1-like_SSD"/>
</dbReference>
<dbReference type="PROSITE" id="PS50156">
    <property type="entry name" value="SSD"/>
    <property type="match status" value="1"/>
</dbReference>
<evidence type="ECO:0000256" key="1">
    <source>
        <dbReference type="ARBA" id="ARBA00004240"/>
    </source>
</evidence>
<feature type="domain" description="SSD" evidence="10">
    <location>
        <begin position="266"/>
        <end position="424"/>
    </location>
</feature>
<dbReference type="GO" id="GO:0032933">
    <property type="term" value="P:SREBP signaling pathway"/>
    <property type="evidence" value="ECO:0007669"/>
    <property type="project" value="InterPro"/>
</dbReference>
<reference evidence="11 12" key="1">
    <citation type="submission" date="2017-03" db="EMBL/GenBank/DDBJ databases">
        <title>Genomes of endolithic fungi from Antarctica.</title>
        <authorList>
            <person name="Coleine C."/>
            <person name="Masonjones S."/>
            <person name="Stajich J.E."/>
        </authorList>
    </citation>
    <scope>NUCLEOTIDE SEQUENCE [LARGE SCALE GENOMIC DNA]</scope>
    <source>
        <strain evidence="11 12">CCFEE 5311</strain>
    </source>
</reference>
<keyword evidence="3" id="KW-0853">WD repeat</keyword>
<keyword evidence="5" id="KW-0256">Endoplasmic reticulum</keyword>
<organism evidence="11 12">
    <name type="scientific">Friedmanniomyces endolithicus</name>
    <dbReference type="NCBI Taxonomy" id="329885"/>
    <lineage>
        <taxon>Eukaryota</taxon>
        <taxon>Fungi</taxon>
        <taxon>Dikarya</taxon>
        <taxon>Ascomycota</taxon>
        <taxon>Pezizomycotina</taxon>
        <taxon>Dothideomycetes</taxon>
        <taxon>Dothideomycetidae</taxon>
        <taxon>Mycosphaerellales</taxon>
        <taxon>Teratosphaeriaceae</taxon>
        <taxon>Friedmanniomyces</taxon>
    </lineage>
</organism>
<evidence type="ECO:0000313" key="12">
    <source>
        <dbReference type="Proteomes" id="UP000310066"/>
    </source>
</evidence>
<evidence type="ECO:0000259" key="10">
    <source>
        <dbReference type="PROSITE" id="PS50156"/>
    </source>
</evidence>
<dbReference type="AlphaFoldDB" id="A0A4U0UU91"/>
<dbReference type="GO" id="GO:0032936">
    <property type="term" value="C:SREBP-SCAP complex"/>
    <property type="evidence" value="ECO:0007669"/>
    <property type="project" value="TreeGrafter"/>
</dbReference>
<evidence type="ECO:0000256" key="5">
    <source>
        <dbReference type="ARBA" id="ARBA00022824"/>
    </source>
</evidence>
<feature type="transmembrane region" description="Helical" evidence="9">
    <location>
        <begin position="297"/>
        <end position="321"/>
    </location>
</feature>
<gene>
    <name evidence="11" type="ORF">B0A54_10472</name>
</gene>
<dbReference type="PANTHER" id="PTHR46378">
    <property type="entry name" value="STEROL REGULATORY ELEMENT-BINDING PROTEIN CLEAVAGE-ACTIVATING PROTEIN"/>
    <property type="match status" value="1"/>
</dbReference>
<sequence>MLWYLLYPLRGTSQPPRLSSTHPIRRAFYRHGKLTAQHWLVAMLGSVALAMALAFPPIFLAENPTAGFAAYPHHVWTSARPFEGDPVRIDVEMWQVWVHGSYMGALEKGVLRSGLRIQEVFVGGEELGGEVAEVVGGEVRGGKLSWGFHSPLMYWNSSARMIEEDEDLLTTINAQSRTSSSLNVALRPASVFAGKMFDRRHLKAADALVLTFMNKVESLGIGGKWQDRMKSVKAIACENCTLFPSDGDVTRNRVYEFSFMAVSLQENLALAFAYGCMALYVLLSLRRLKAFHSRFGLVVTAITQMTFSVLASFTICGILKINLSMIPQNAYPFVVLVIGLENMFRLINAVLAYPATMATDQRIANALGDVGPVSVATAAQNLIILSLLATFVSPGVAAFCIFACIATLFDAFLLLTFFVAVLNVDIRRLELQDALARSNQHKRRASRKPSPAQHKQKTWFGALVQGRLPFSTRMAGTAVTTTFILSLNYHFFERHEERTGLRHLLGLSRGGPKNTAEFDTFTPPPMNATLTPGEWMRMQDFDTAREVMRLAKPGADSFVIRVFAPLIVVLSGADRTGAPPGTEAWTQALAGFARYHFYPVAVAVVFAVAFVAVLMNFLLYSEAGEEEGVEDERFEEALTVQAVALPHRLDIVKLFGIEKGHIVSVALDRTIAVSVLDRVQISYTTWMVPTEVLSMLAWPIRAAIVDDGGEWLACHCADDRIVVYHRGMGTTVSEYLQYPDDNPAVLFRFLQLPDGDGTSLRSVLLTSGGRLLSKKVSAEGPVSNTRISQVPILGATAIAIKTASRFFVVTEEARLIAFQWSGSSLTESVSQLLPVDTIHGRLSGALVTVPPKSTGTPATSVLAESTTAATPVASSGMRSDEKLGVGIGVAVGAVALIVLGLIFCVLHKRRKASGTFFKRRPTPSVSDSDVEAWRSPMSRQTSSRSYGPSRDWMQQYNRMSEAPVAGVQPPPMAMHPAFVHQHSSRSTSEENPFFTPSESPDYSMTGAGAAAAGAGAHGYRNTDTPSTVSTLTPEPQQPRSTTPFIPAMMSTSWAQRMNDDPQYQNPYHNQYHHEEALHLPPPNHNPFASPEDEDEMDDIVSPIIPARSPERRHSPMVHYLSWSEVSSFDFAGEGAHGGVAGRNSRAARSELSGTEGSGSDGWRPTPLGRGDSMYGRSELA</sequence>
<feature type="transmembrane region" description="Helical" evidence="9">
    <location>
        <begin position="268"/>
        <end position="285"/>
    </location>
</feature>
<dbReference type="OrthoDB" id="1914839at2759"/>
<dbReference type="STRING" id="329885.A0A4U0UU91"/>
<feature type="region of interest" description="Disordered" evidence="8">
    <location>
        <begin position="1131"/>
        <end position="1180"/>
    </location>
</feature>
<dbReference type="Pfam" id="PF12349">
    <property type="entry name" value="Sterol-sensing"/>
    <property type="match status" value="1"/>
</dbReference>
<feature type="transmembrane region" description="Helical" evidence="9">
    <location>
        <begin position="883"/>
        <end position="906"/>
    </location>
</feature>
<evidence type="ECO:0000256" key="4">
    <source>
        <dbReference type="ARBA" id="ARBA00022737"/>
    </source>
</evidence>
<dbReference type="GO" id="GO:0032934">
    <property type="term" value="F:sterol binding"/>
    <property type="evidence" value="ECO:0007669"/>
    <property type="project" value="InterPro"/>
</dbReference>
<comment type="subcellular location">
    <subcellularLocation>
        <location evidence="1">Endoplasmic reticulum</location>
    </subcellularLocation>
    <subcellularLocation>
        <location evidence="2">Golgi apparatus membrane</location>
    </subcellularLocation>
</comment>
<feature type="transmembrane region" description="Helical" evidence="9">
    <location>
        <begin position="366"/>
        <end position="389"/>
    </location>
</feature>
<keyword evidence="9" id="KW-0812">Transmembrane</keyword>
<feature type="transmembrane region" description="Helical" evidence="9">
    <location>
        <begin position="395"/>
        <end position="422"/>
    </location>
</feature>
<keyword evidence="9" id="KW-1133">Transmembrane helix</keyword>
<evidence type="ECO:0000256" key="2">
    <source>
        <dbReference type="ARBA" id="ARBA00004394"/>
    </source>
</evidence>
<comment type="caution">
    <text evidence="11">The sequence shown here is derived from an EMBL/GenBank/DDBJ whole genome shotgun (WGS) entry which is preliminary data.</text>
</comment>
<dbReference type="EMBL" id="NAJP01000039">
    <property type="protein sequence ID" value="TKA39453.1"/>
    <property type="molecule type" value="Genomic_DNA"/>
</dbReference>
<evidence type="ECO:0000256" key="9">
    <source>
        <dbReference type="SAM" id="Phobius"/>
    </source>
</evidence>
<feature type="transmembrane region" description="Helical" evidence="9">
    <location>
        <begin position="333"/>
        <end position="354"/>
    </location>
</feature>
<evidence type="ECO:0000256" key="6">
    <source>
        <dbReference type="ARBA" id="ARBA00023034"/>
    </source>
</evidence>
<keyword evidence="6" id="KW-0333">Golgi apparatus</keyword>
<keyword evidence="7 9" id="KW-0472">Membrane</keyword>
<feature type="transmembrane region" description="Helical" evidence="9">
    <location>
        <begin position="597"/>
        <end position="620"/>
    </location>
</feature>
<feature type="compositionally biased region" description="Polar residues" evidence="8">
    <location>
        <begin position="937"/>
        <end position="949"/>
    </location>
</feature>
<evidence type="ECO:0000256" key="7">
    <source>
        <dbReference type="ARBA" id="ARBA00023136"/>
    </source>
</evidence>
<keyword evidence="4" id="KW-0677">Repeat</keyword>
<evidence type="ECO:0000256" key="3">
    <source>
        <dbReference type="ARBA" id="ARBA00022574"/>
    </source>
</evidence>
<proteinExistence type="predicted"/>
<protein>
    <recommendedName>
        <fullName evidence="10">SSD domain-containing protein</fullName>
    </recommendedName>
</protein>
<dbReference type="GO" id="GO:0005789">
    <property type="term" value="C:endoplasmic reticulum membrane"/>
    <property type="evidence" value="ECO:0007669"/>
    <property type="project" value="InterPro"/>
</dbReference>